<evidence type="ECO:0000256" key="9">
    <source>
        <dbReference type="RuleBase" id="RU363032"/>
    </source>
</evidence>
<feature type="transmembrane region" description="Helical" evidence="9">
    <location>
        <begin position="151"/>
        <end position="171"/>
    </location>
</feature>
<organism evidence="11 12">
    <name type="scientific">Agrobacterium tumefaciens</name>
    <dbReference type="NCBI Taxonomy" id="358"/>
    <lineage>
        <taxon>Bacteria</taxon>
        <taxon>Pseudomonadati</taxon>
        <taxon>Pseudomonadota</taxon>
        <taxon>Alphaproteobacteria</taxon>
        <taxon>Hyphomicrobiales</taxon>
        <taxon>Rhizobiaceae</taxon>
        <taxon>Rhizobium/Agrobacterium group</taxon>
        <taxon>Agrobacterium</taxon>
        <taxon>Agrobacterium tumefaciens complex</taxon>
    </lineage>
</organism>
<dbReference type="InterPro" id="IPR035906">
    <property type="entry name" value="MetI-like_sf"/>
</dbReference>
<evidence type="ECO:0000259" key="10">
    <source>
        <dbReference type="PROSITE" id="PS50928"/>
    </source>
</evidence>
<dbReference type="Proteomes" id="UP000298649">
    <property type="component" value="Plasmid pAtCFBP7129b"/>
</dbReference>
<feature type="transmembrane region" description="Helical" evidence="9">
    <location>
        <begin position="88"/>
        <end position="106"/>
    </location>
</feature>
<evidence type="ECO:0000256" key="3">
    <source>
        <dbReference type="ARBA" id="ARBA00022448"/>
    </source>
</evidence>
<evidence type="ECO:0000313" key="12">
    <source>
        <dbReference type="Proteomes" id="UP000298649"/>
    </source>
</evidence>
<evidence type="ECO:0000256" key="6">
    <source>
        <dbReference type="ARBA" id="ARBA00022692"/>
    </source>
</evidence>
<keyword evidence="6 9" id="KW-0812">Transmembrane</keyword>
<dbReference type="AlphaFoldDB" id="A0A4D7YM01"/>
<evidence type="ECO:0000256" key="8">
    <source>
        <dbReference type="ARBA" id="ARBA00023136"/>
    </source>
</evidence>
<feature type="transmembrane region" description="Helical" evidence="9">
    <location>
        <begin position="60"/>
        <end position="82"/>
    </location>
</feature>
<dbReference type="GO" id="GO:0022857">
    <property type="term" value="F:transmembrane transporter activity"/>
    <property type="evidence" value="ECO:0007669"/>
    <property type="project" value="InterPro"/>
</dbReference>
<dbReference type="InterPro" id="IPR000515">
    <property type="entry name" value="MetI-like"/>
</dbReference>
<keyword evidence="3 9" id="KW-0813">Transport</keyword>
<evidence type="ECO:0000256" key="1">
    <source>
        <dbReference type="ARBA" id="ARBA00004429"/>
    </source>
</evidence>
<dbReference type="SUPFAM" id="SSF161098">
    <property type="entry name" value="MetI-like"/>
    <property type="match status" value="1"/>
</dbReference>
<dbReference type="PANTHER" id="PTHR30133:SF2">
    <property type="entry name" value="ARGININE ABC TRANSPORTER PERMEASE PROTEIN ARTQ"/>
    <property type="match status" value="1"/>
</dbReference>
<reference evidence="11 12" key="1">
    <citation type="submission" date="2019-04" db="EMBL/GenBank/DDBJ databases">
        <title>Complete genome sequence of Agrobacterium tumefaciens CFBP7129.</title>
        <authorList>
            <person name="Haryono M."/>
            <person name="Lin Y.-C."/>
            <person name="Lai E.-M."/>
            <person name="Kuo C.-H."/>
        </authorList>
    </citation>
    <scope>NUCLEOTIDE SEQUENCE [LARGE SCALE GENOMIC DNA]</scope>
    <source>
        <strain evidence="11 12">CFBP7129</strain>
        <plasmid evidence="12">patcfbp7129b</plasmid>
    </source>
</reference>
<dbReference type="Pfam" id="PF00528">
    <property type="entry name" value="BPD_transp_1"/>
    <property type="match status" value="1"/>
</dbReference>
<keyword evidence="7 9" id="KW-1133">Transmembrane helix</keyword>
<dbReference type="NCBIfam" id="TIGR01726">
    <property type="entry name" value="HEQRo_perm_3TM"/>
    <property type="match status" value="1"/>
</dbReference>
<keyword evidence="5" id="KW-0997">Cell inner membrane</keyword>
<dbReference type="PROSITE" id="PS50928">
    <property type="entry name" value="ABC_TM1"/>
    <property type="match status" value="1"/>
</dbReference>
<dbReference type="InterPro" id="IPR051613">
    <property type="entry name" value="ABC_transp_permease_HisMQ"/>
</dbReference>
<keyword evidence="8 9" id="KW-0472">Membrane</keyword>
<comment type="subcellular location">
    <subcellularLocation>
        <location evidence="1">Cell inner membrane</location>
        <topology evidence="1">Multi-pass membrane protein</topology>
    </subcellularLocation>
    <subcellularLocation>
        <location evidence="9">Cell membrane</location>
        <topology evidence="9">Multi-pass membrane protein</topology>
    </subcellularLocation>
</comment>
<evidence type="ECO:0000256" key="5">
    <source>
        <dbReference type="ARBA" id="ARBA00022519"/>
    </source>
</evidence>
<keyword evidence="4" id="KW-1003">Cell membrane</keyword>
<feature type="transmembrane region" description="Helical" evidence="9">
    <location>
        <begin position="12"/>
        <end position="39"/>
    </location>
</feature>
<dbReference type="GO" id="GO:0043190">
    <property type="term" value="C:ATP-binding cassette (ABC) transporter complex"/>
    <property type="evidence" value="ECO:0007669"/>
    <property type="project" value="InterPro"/>
</dbReference>
<accession>A0A4D7YM01</accession>
<dbReference type="Gene3D" id="1.10.3720.10">
    <property type="entry name" value="MetI-like"/>
    <property type="match status" value="1"/>
</dbReference>
<name>A0A4D7YM01_AGRTU</name>
<protein>
    <submittedName>
        <fullName evidence="11">ABC transporter permease</fullName>
    </submittedName>
</protein>
<feature type="domain" description="ABC transmembrane type-1" evidence="10">
    <location>
        <begin position="15"/>
        <end position="211"/>
    </location>
</feature>
<sequence length="229" mass="24475">MLSFHGFGEQMLAGAITTLQVAFASLAFGIVVGWCGALAKRSQSRGVRWATNGYTTVIRGVPELLLILMLYFGGTVALTALFGRYVEIDAFSAGVVALTVVFGAYATEVFRAAIQAVPAGQIEAARALGFSNLSVWRLVIMPQMWRHALPGLGNLWLTLLKDSALISVVGLEDLMRKASIAAGATHDPLKFYSAAACLYLMFTSISLAALAALERRTDRGLRISPKGGF</sequence>
<dbReference type="RefSeq" id="WP_137006490.1">
    <property type="nucleotide sequence ID" value="NZ_CP039925.1"/>
</dbReference>
<evidence type="ECO:0000256" key="2">
    <source>
        <dbReference type="ARBA" id="ARBA00010072"/>
    </source>
</evidence>
<comment type="similarity">
    <text evidence="2">Belongs to the binding-protein-dependent transport system permease family. HisMQ subfamily.</text>
</comment>
<dbReference type="PANTHER" id="PTHR30133">
    <property type="entry name" value="CATIONIC AMINO ACID TRANSPORTER, MEMBRANE COMPONENT"/>
    <property type="match status" value="1"/>
</dbReference>
<dbReference type="InterPro" id="IPR010065">
    <property type="entry name" value="AA_ABC_transptr_permease_3TM"/>
</dbReference>
<geneLocation type="plasmid" evidence="12">
    <name>patcfbp7129b</name>
</geneLocation>
<gene>
    <name evidence="11" type="ORF">CFBP7129_29165</name>
</gene>
<proteinExistence type="inferred from homology"/>
<dbReference type="CDD" id="cd06261">
    <property type="entry name" value="TM_PBP2"/>
    <property type="match status" value="1"/>
</dbReference>
<feature type="transmembrane region" description="Helical" evidence="9">
    <location>
        <begin position="191"/>
        <end position="213"/>
    </location>
</feature>
<evidence type="ECO:0000313" key="11">
    <source>
        <dbReference type="EMBL" id="QCL98241.1"/>
    </source>
</evidence>
<evidence type="ECO:0000256" key="4">
    <source>
        <dbReference type="ARBA" id="ARBA00022475"/>
    </source>
</evidence>
<keyword evidence="11" id="KW-0614">Plasmid</keyword>
<evidence type="ECO:0000256" key="7">
    <source>
        <dbReference type="ARBA" id="ARBA00022989"/>
    </source>
</evidence>
<dbReference type="EMBL" id="CP039925">
    <property type="protein sequence ID" value="QCL98241.1"/>
    <property type="molecule type" value="Genomic_DNA"/>
</dbReference>